<evidence type="ECO:0000256" key="3">
    <source>
        <dbReference type="ARBA" id="ARBA00022833"/>
    </source>
</evidence>
<organism evidence="6">
    <name type="scientific">Schizaphis graminum</name>
    <name type="common">Green bug aphid</name>
    <dbReference type="NCBI Taxonomy" id="13262"/>
    <lineage>
        <taxon>Eukaryota</taxon>
        <taxon>Metazoa</taxon>
        <taxon>Ecdysozoa</taxon>
        <taxon>Arthropoda</taxon>
        <taxon>Hexapoda</taxon>
        <taxon>Insecta</taxon>
        <taxon>Pterygota</taxon>
        <taxon>Neoptera</taxon>
        <taxon>Paraneoptera</taxon>
        <taxon>Hemiptera</taxon>
        <taxon>Sternorrhyncha</taxon>
        <taxon>Aphidomorpha</taxon>
        <taxon>Aphidoidea</taxon>
        <taxon>Aphididae</taxon>
        <taxon>Aphidini</taxon>
        <taxon>Schizaphis</taxon>
    </lineage>
</organism>
<dbReference type="AlphaFoldDB" id="A0A2S2NIZ5"/>
<dbReference type="GO" id="GO:0008270">
    <property type="term" value="F:zinc ion binding"/>
    <property type="evidence" value="ECO:0007669"/>
    <property type="project" value="UniProtKB-KW"/>
</dbReference>
<feature type="region of interest" description="Disordered" evidence="4">
    <location>
        <begin position="155"/>
        <end position="196"/>
    </location>
</feature>
<proteinExistence type="predicted"/>
<keyword evidence="2" id="KW-0863">Zinc-finger</keyword>
<evidence type="ECO:0000256" key="2">
    <source>
        <dbReference type="ARBA" id="ARBA00022771"/>
    </source>
</evidence>
<protein>
    <recommendedName>
        <fullName evidence="5">CHHC U11-48K-type domain-containing protein</fullName>
    </recommendedName>
</protein>
<evidence type="ECO:0000259" key="5">
    <source>
        <dbReference type="PROSITE" id="PS51800"/>
    </source>
</evidence>
<evidence type="ECO:0000256" key="4">
    <source>
        <dbReference type="SAM" id="MobiDB-lite"/>
    </source>
</evidence>
<name>A0A2S2NIZ5_SCHGA</name>
<evidence type="ECO:0000313" key="6">
    <source>
        <dbReference type="EMBL" id="MBY17125.1"/>
    </source>
</evidence>
<dbReference type="PROSITE" id="PS51800">
    <property type="entry name" value="ZF_CHHC_U11_48K"/>
    <property type="match status" value="1"/>
</dbReference>
<dbReference type="Pfam" id="PF05253">
    <property type="entry name" value="zf-U11-48K"/>
    <property type="match status" value="1"/>
</dbReference>
<reference evidence="6" key="1">
    <citation type="submission" date="2018-04" db="EMBL/GenBank/DDBJ databases">
        <title>Transcriptome of Schizaphis graminum biotype I.</title>
        <authorList>
            <person name="Scully E.D."/>
            <person name="Geib S.M."/>
            <person name="Palmer N.A."/>
            <person name="Koch K."/>
            <person name="Bradshaw J."/>
            <person name="Heng-Moss T."/>
            <person name="Sarath G."/>
        </authorList>
    </citation>
    <scope>NUCLEOTIDE SEQUENCE</scope>
</reference>
<sequence length="196" mass="22462">MESVHLGQNTKSNVVHCPFNTSHTMPQKTLLLHLTKCPDKKPYQRICIFNNLHVVHSSLIKEHEEQCPNRLNFDQLVYKTTDDKVAITYKGNVEEDEVSTWDDDDSDITKKVQCVSGNTIINQTGYFMKPQMGLTKAERKKFRQKAQQTLSNVDLSYNPNLNINDRQNSTSNAGKLTNQNDQSMNRGLFFGKRPNT</sequence>
<keyword evidence="3" id="KW-0862">Zinc</keyword>
<keyword evidence="1" id="KW-0479">Metal-binding</keyword>
<feature type="domain" description="CHHC U11-48K-type" evidence="5">
    <location>
        <begin position="14"/>
        <end position="41"/>
    </location>
</feature>
<feature type="compositionally biased region" description="Polar residues" evidence="4">
    <location>
        <begin position="155"/>
        <end position="185"/>
    </location>
</feature>
<dbReference type="InterPro" id="IPR022776">
    <property type="entry name" value="TRM13/UPF0224_CHHC_Znf_dom"/>
</dbReference>
<evidence type="ECO:0000256" key="1">
    <source>
        <dbReference type="ARBA" id="ARBA00022723"/>
    </source>
</evidence>
<accession>A0A2S2NIZ5</accession>
<dbReference type="EMBL" id="GGMR01004506">
    <property type="protein sequence ID" value="MBY17125.1"/>
    <property type="molecule type" value="Transcribed_RNA"/>
</dbReference>
<gene>
    <name evidence="6" type="ORF">g.119944</name>
</gene>